<proteinExistence type="predicted"/>
<feature type="transmembrane region" description="Helical" evidence="1">
    <location>
        <begin position="33"/>
        <end position="55"/>
    </location>
</feature>
<sequence length="64" mass="6902">MSGAGVQRKEADRTPSLTQGVRFGAVSFVWRPWLVLVTLLLAAVTFLLFCVSIAVGTSPSHCPR</sequence>
<dbReference type="EMBL" id="AP035768">
    <property type="protein sequence ID" value="BFO17960.1"/>
    <property type="molecule type" value="Genomic_DNA"/>
</dbReference>
<reference evidence="2" key="2">
    <citation type="submission" date="2024-07" db="EMBL/GenBank/DDBJ databases">
        <title>Streptomyces haneummycinica sp. nov., a new antibiotic-producing actinobacterium isolated from marine sediment.</title>
        <authorList>
            <person name="Uemura M."/>
            <person name="Hamada M."/>
            <person name="Hirano S."/>
            <person name="Kobayashi K."/>
            <person name="Ohshiro T."/>
            <person name="Kobayashi T."/>
            <person name="Terahara T."/>
        </authorList>
    </citation>
    <scope>NUCLEOTIDE SEQUENCE</scope>
    <source>
        <strain evidence="2">KM77-8</strain>
    </source>
</reference>
<keyword evidence="1" id="KW-0472">Membrane</keyword>
<evidence type="ECO:0008006" key="3">
    <source>
        <dbReference type="Google" id="ProtNLM"/>
    </source>
</evidence>
<evidence type="ECO:0000256" key="1">
    <source>
        <dbReference type="SAM" id="Phobius"/>
    </source>
</evidence>
<organism evidence="2">
    <name type="scientific">Streptomyces haneummycinicus</name>
    <dbReference type="NCBI Taxonomy" id="3074435"/>
    <lineage>
        <taxon>Bacteria</taxon>
        <taxon>Bacillati</taxon>
        <taxon>Actinomycetota</taxon>
        <taxon>Actinomycetes</taxon>
        <taxon>Kitasatosporales</taxon>
        <taxon>Streptomycetaceae</taxon>
        <taxon>Streptomyces</taxon>
    </lineage>
</organism>
<keyword evidence="1" id="KW-0812">Transmembrane</keyword>
<dbReference type="AlphaFoldDB" id="A0AAT9HKT0"/>
<reference evidence="2" key="1">
    <citation type="submission" date="2024-06" db="EMBL/GenBank/DDBJ databases">
        <authorList>
            <consortium name="consrtm"/>
            <person name="Uemura M."/>
            <person name="Terahara T."/>
        </authorList>
    </citation>
    <scope>NUCLEOTIDE SEQUENCE</scope>
    <source>
        <strain evidence="2">KM77-8</strain>
    </source>
</reference>
<evidence type="ECO:0000313" key="2">
    <source>
        <dbReference type="EMBL" id="BFO17960.1"/>
    </source>
</evidence>
<accession>A0AAT9HKT0</accession>
<name>A0AAT9HKT0_9ACTN</name>
<protein>
    <recommendedName>
        <fullName evidence="3">ABC transporter permease</fullName>
    </recommendedName>
</protein>
<gene>
    <name evidence="2" type="ORF">SHKM778_43480</name>
</gene>
<keyword evidence="1" id="KW-1133">Transmembrane helix</keyword>